<dbReference type="AlphaFoldDB" id="A0A7J8PCH9"/>
<gene>
    <name evidence="1" type="ORF">Gorai_000129</name>
</gene>
<sequence>MGPFQGILFSFLNLSAMAFMAQLDCLTLLRR</sequence>
<comment type="caution">
    <text evidence="1">The sequence shown here is derived from an EMBL/GenBank/DDBJ whole genome shotgun (WGS) entry which is preliminary data.</text>
</comment>
<evidence type="ECO:0000313" key="2">
    <source>
        <dbReference type="Proteomes" id="UP000593578"/>
    </source>
</evidence>
<dbReference type="EMBL" id="JABEZZ010000006">
    <property type="protein sequence ID" value="MBA0586991.1"/>
    <property type="molecule type" value="Genomic_DNA"/>
</dbReference>
<reference evidence="1 2" key="1">
    <citation type="journal article" date="2019" name="Genome Biol. Evol.">
        <title>Insights into the evolution of the New World diploid cottons (Gossypium, subgenus Houzingenia) based on genome sequencing.</title>
        <authorList>
            <person name="Grover C.E."/>
            <person name="Arick M.A. 2nd"/>
            <person name="Thrash A."/>
            <person name="Conover J.L."/>
            <person name="Sanders W.S."/>
            <person name="Peterson D.G."/>
            <person name="Frelichowski J.E."/>
            <person name="Scheffler J.A."/>
            <person name="Scheffler B.E."/>
            <person name="Wendel J.F."/>
        </authorList>
    </citation>
    <scope>NUCLEOTIDE SEQUENCE [LARGE SCALE GENOMIC DNA]</scope>
    <source>
        <strain evidence="1">8</strain>
        <tissue evidence="1">Leaf</tissue>
    </source>
</reference>
<dbReference type="Proteomes" id="UP000593578">
    <property type="component" value="Unassembled WGS sequence"/>
</dbReference>
<accession>A0A7J8PCH9</accession>
<evidence type="ECO:0000313" key="1">
    <source>
        <dbReference type="EMBL" id="MBA0586991.1"/>
    </source>
</evidence>
<organism evidence="1 2">
    <name type="scientific">Gossypium raimondii</name>
    <name type="common">Peruvian cotton</name>
    <name type="synonym">Gossypium klotzschianum subsp. raimondii</name>
    <dbReference type="NCBI Taxonomy" id="29730"/>
    <lineage>
        <taxon>Eukaryota</taxon>
        <taxon>Viridiplantae</taxon>
        <taxon>Streptophyta</taxon>
        <taxon>Embryophyta</taxon>
        <taxon>Tracheophyta</taxon>
        <taxon>Spermatophyta</taxon>
        <taxon>Magnoliopsida</taxon>
        <taxon>eudicotyledons</taxon>
        <taxon>Gunneridae</taxon>
        <taxon>Pentapetalae</taxon>
        <taxon>rosids</taxon>
        <taxon>malvids</taxon>
        <taxon>Malvales</taxon>
        <taxon>Malvaceae</taxon>
        <taxon>Malvoideae</taxon>
        <taxon>Gossypium</taxon>
    </lineage>
</organism>
<proteinExistence type="predicted"/>
<name>A0A7J8PCH9_GOSRA</name>
<protein>
    <submittedName>
        <fullName evidence="1">Uncharacterized protein</fullName>
    </submittedName>
</protein>